<keyword evidence="2" id="KW-1185">Reference proteome</keyword>
<dbReference type="RefSeq" id="WP_281766246.1">
    <property type="nucleotide sequence ID" value="NZ_BRVO01000004.1"/>
</dbReference>
<name>A0ABQ5MMJ6_9FLAO</name>
<dbReference type="PROSITE" id="PS51257">
    <property type="entry name" value="PROKAR_LIPOPROTEIN"/>
    <property type="match status" value="1"/>
</dbReference>
<dbReference type="Proteomes" id="UP001143543">
    <property type="component" value="Unassembled WGS sequence"/>
</dbReference>
<accession>A0ABQ5MMJ6</accession>
<dbReference type="PANTHER" id="PTHR41913:SF1">
    <property type="entry name" value="DUF1684 DOMAIN-CONTAINING PROTEIN"/>
    <property type="match status" value="1"/>
</dbReference>
<reference evidence="1" key="1">
    <citation type="submission" date="2022-07" db="EMBL/GenBank/DDBJ databases">
        <title>Taxonomy of Novel Oxalotrophic and Methylotrophic Bacteria.</title>
        <authorList>
            <person name="Sahin N."/>
            <person name="Tani A."/>
        </authorList>
    </citation>
    <scope>NUCLEOTIDE SEQUENCE</scope>
    <source>
        <strain evidence="1">Y10</strain>
    </source>
</reference>
<dbReference type="InterPro" id="IPR012467">
    <property type="entry name" value="DUF1684"/>
</dbReference>
<evidence type="ECO:0008006" key="3">
    <source>
        <dbReference type="Google" id="ProtNLM"/>
    </source>
</evidence>
<evidence type="ECO:0000313" key="2">
    <source>
        <dbReference type="Proteomes" id="UP001143543"/>
    </source>
</evidence>
<dbReference type="Pfam" id="PF07920">
    <property type="entry name" value="DUF1684"/>
    <property type="match status" value="1"/>
</dbReference>
<proteinExistence type="predicted"/>
<protein>
    <recommendedName>
        <fullName evidence="3">DUF1684 domain-containing protein</fullName>
    </recommendedName>
</protein>
<dbReference type="EMBL" id="BRVO01000004">
    <property type="protein sequence ID" value="GLB50612.1"/>
    <property type="molecule type" value="Genomic_DNA"/>
</dbReference>
<evidence type="ECO:0000313" key="1">
    <source>
        <dbReference type="EMBL" id="GLB50612.1"/>
    </source>
</evidence>
<gene>
    <name evidence="1" type="ORF">Y10_29800</name>
</gene>
<comment type="caution">
    <text evidence="1">The sequence shown here is derived from an EMBL/GenBank/DDBJ whole genome shotgun (WGS) entry which is preliminary data.</text>
</comment>
<sequence length="219" mass="24977">MKGFKLTAALLLGVLVLTSCKDDKHYIAKEETVNFKLSDSANAIEEIKAFQAELNKEFKNGDSSPLTEEDRKTFKGLDFFPIDTLFRVTARFEETPFEPSFRMKTTTDRAPEYKRYGIASFTLKGKEYRLNVYQSQELMLVEGYEDYLFIPFLDATSGTETYGGGRYLDATIPDGTTMVLDFNKAYNPYCAYNKRYSCPLVPKENTLDVSIKAGVKKFH</sequence>
<dbReference type="PANTHER" id="PTHR41913">
    <property type="entry name" value="DUF1684 DOMAIN-CONTAINING PROTEIN"/>
    <property type="match status" value="1"/>
</dbReference>
<organism evidence="1 2">
    <name type="scientific">Neptunitalea lumnitzerae</name>
    <dbReference type="NCBI Taxonomy" id="2965509"/>
    <lineage>
        <taxon>Bacteria</taxon>
        <taxon>Pseudomonadati</taxon>
        <taxon>Bacteroidota</taxon>
        <taxon>Flavobacteriia</taxon>
        <taxon>Flavobacteriales</taxon>
        <taxon>Flavobacteriaceae</taxon>
        <taxon>Neptunitalea</taxon>
    </lineage>
</organism>